<comment type="similarity">
    <text evidence="1">Belongs to the F420H(2)-dependent quinone reductase family.</text>
</comment>
<protein>
    <submittedName>
        <fullName evidence="3">Nitroreductase family deazaflavin-dependent oxidoreductase</fullName>
    </submittedName>
</protein>
<keyword evidence="4" id="KW-1185">Reference proteome</keyword>
<dbReference type="PANTHER" id="PTHR39428">
    <property type="entry name" value="F420H(2)-DEPENDENT QUINONE REDUCTASE RV1261C"/>
    <property type="match status" value="1"/>
</dbReference>
<dbReference type="NCBIfam" id="TIGR00026">
    <property type="entry name" value="hi_GC_TIGR00026"/>
    <property type="match status" value="1"/>
</dbReference>
<dbReference type="EMBL" id="JAHBOM010000003">
    <property type="protein sequence ID" value="MBU8822056.1"/>
    <property type="molecule type" value="Genomic_DNA"/>
</dbReference>
<evidence type="ECO:0000256" key="1">
    <source>
        <dbReference type="ARBA" id="ARBA00008710"/>
    </source>
</evidence>
<dbReference type="SUPFAM" id="SSF50475">
    <property type="entry name" value="FMN-binding split barrel"/>
    <property type="match status" value="1"/>
</dbReference>
<comment type="catalytic activity">
    <reaction evidence="2">
        <text>oxidized coenzyme F420-(gamma-L-Glu)(n) + a quinol + H(+) = reduced coenzyme F420-(gamma-L-Glu)(n) + a quinone</text>
        <dbReference type="Rhea" id="RHEA:39663"/>
        <dbReference type="Rhea" id="RHEA-COMP:12939"/>
        <dbReference type="Rhea" id="RHEA-COMP:14378"/>
        <dbReference type="ChEBI" id="CHEBI:15378"/>
        <dbReference type="ChEBI" id="CHEBI:24646"/>
        <dbReference type="ChEBI" id="CHEBI:132124"/>
        <dbReference type="ChEBI" id="CHEBI:133980"/>
        <dbReference type="ChEBI" id="CHEBI:139511"/>
    </reaction>
</comment>
<evidence type="ECO:0000256" key="2">
    <source>
        <dbReference type="ARBA" id="ARBA00049106"/>
    </source>
</evidence>
<proteinExistence type="inferred from homology"/>
<dbReference type="Gene3D" id="2.30.110.10">
    <property type="entry name" value="Electron Transport, Fmn-binding Protein, Chain A"/>
    <property type="match status" value="1"/>
</dbReference>
<evidence type="ECO:0000313" key="3">
    <source>
        <dbReference type="EMBL" id="MBU8822056.1"/>
    </source>
</evidence>
<dbReference type="InterPro" id="IPR004378">
    <property type="entry name" value="F420H2_quin_Rdtase"/>
</dbReference>
<dbReference type="Proteomes" id="UP000696413">
    <property type="component" value="Unassembled WGS sequence"/>
</dbReference>
<organism evidence="3 4">
    <name type="scientific">Mycolicibacterium goodii</name>
    <name type="common">Mycobacterium goodii</name>
    <dbReference type="NCBI Taxonomy" id="134601"/>
    <lineage>
        <taxon>Bacteria</taxon>
        <taxon>Bacillati</taxon>
        <taxon>Actinomycetota</taxon>
        <taxon>Actinomycetes</taxon>
        <taxon>Mycobacteriales</taxon>
        <taxon>Mycobacteriaceae</taxon>
        <taxon>Mycolicibacterium</taxon>
    </lineage>
</organism>
<gene>
    <name evidence="3" type="ORF">KL859_04110</name>
</gene>
<dbReference type="InterPro" id="IPR012349">
    <property type="entry name" value="Split_barrel_FMN-bd"/>
</dbReference>
<dbReference type="Pfam" id="PF04075">
    <property type="entry name" value="F420H2_quin_red"/>
    <property type="match status" value="1"/>
</dbReference>
<reference evidence="3 4" key="1">
    <citation type="submission" date="2021-05" db="EMBL/GenBank/DDBJ databases">
        <title>Draft Genome Sequences of Clinical Respiratory Isolates of Mycobacterium goodii Recovered in Ireland.</title>
        <authorList>
            <person name="Flanagan P.R."/>
            <person name="Mok S."/>
            <person name="Roycroft E."/>
            <person name="Rogers T.R."/>
            <person name="Fitzgibbon M."/>
        </authorList>
    </citation>
    <scope>NUCLEOTIDE SEQUENCE [LARGE SCALE GENOMIC DNA]</scope>
    <source>
        <strain evidence="3 4">14IE55</strain>
    </source>
</reference>
<evidence type="ECO:0000313" key="4">
    <source>
        <dbReference type="Proteomes" id="UP000696413"/>
    </source>
</evidence>
<dbReference type="PANTHER" id="PTHR39428:SF1">
    <property type="entry name" value="F420H(2)-DEPENDENT QUINONE REDUCTASE RV1261C"/>
    <property type="match status" value="1"/>
</dbReference>
<name>A0ABS6HI65_MYCGD</name>
<comment type="caution">
    <text evidence="3">The sequence shown here is derived from an EMBL/GenBank/DDBJ whole genome shotgun (WGS) entry which is preliminary data.</text>
</comment>
<dbReference type="RefSeq" id="WP_073677469.1">
    <property type="nucleotide sequence ID" value="NZ_CP092364.2"/>
</dbReference>
<accession>A0ABS6HI65</accession>
<sequence>MTDNNPQIDTQNDAIDKEKLYSDAAALEDFNNKIVAEFRANGGKVGGPFENGTLLLLHTTGAKSGQPRVSPLAYLPIDGKILIVGSYAGGPKNPAWVHNLRANPNAHIEIGTDAYDVVARELPPEERDAAYPKIVEIAPVFAEYQANTTRTIPLFELIRA</sequence>